<dbReference type="GO" id="GO:0022857">
    <property type="term" value="F:transmembrane transporter activity"/>
    <property type="evidence" value="ECO:0007669"/>
    <property type="project" value="InterPro"/>
</dbReference>
<evidence type="ECO:0000256" key="7">
    <source>
        <dbReference type="SAM" id="Phobius"/>
    </source>
</evidence>
<evidence type="ECO:0000256" key="5">
    <source>
        <dbReference type="ARBA" id="ARBA00022989"/>
    </source>
</evidence>
<feature type="transmembrane region" description="Helical" evidence="7">
    <location>
        <begin position="283"/>
        <end position="300"/>
    </location>
</feature>
<evidence type="ECO:0000313" key="8">
    <source>
        <dbReference type="EMBL" id="RKP06049.1"/>
    </source>
</evidence>
<keyword evidence="3" id="KW-0813">Transport</keyword>
<keyword evidence="9" id="KW-1185">Reference proteome</keyword>
<evidence type="ECO:0000256" key="6">
    <source>
        <dbReference type="ARBA" id="ARBA00023136"/>
    </source>
</evidence>
<sequence length="301" mass="33487">YLRSPRFIKALLLGQLLALCITATNTFTTKLAQEHQVSVPTTQSFLNYVLLALVYNTIQLGRHGWRHWFKVLRTRGWIYLILGLVDVEANYFVVLAYQYTSLLSAMLLDSWAIPCCMILSYFMLKSRYRWLQYAGVALCLAGAGLLFKSDLEAGKEVPGSDILRGDLFCILGATLYGFSNVLEEKLAGQFELPEVIGMLGLFGSIVSGIQLAILEREALRTMPLDGAVVGYIIGFDICLFCLYSCAPILFRLSSATFFNLSLLTSDFYSLIVGLFVFNSQVNAWYSGAFVATVAGIIVYNL</sequence>
<dbReference type="Pfam" id="PF06027">
    <property type="entry name" value="SLC35F"/>
    <property type="match status" value="1"/>
</dbReference>
<feature type="transmembrane region" description="Helical" evidence="7">
    <location>
        <begin position="45"/>
        <end position="65"/>
    </location>
</feature>
<dbReference type="InterPro" id="IPR037185">
    <property type="entry name" value="EmrE-like"/>
</dbReference>
<dbReference type="OrthoDB" id="429955at2759"/>
<dbReference type="InterPro" id="IPR009262">
    <property type="entry name" value="SLC35_F1/F2/F6"/>
</dbReference>
<feature type="transmembrane region" description="Helical" evidence="7">
    <location>
        <begin position="257"/>
        <end position="277"/>
    </location>
</feature>
<accession>A0A4V1IW22</accession>
<evidence type="ECO:0000313" key="9">
    <source>
        <dbReference type="Proteomes" id="UP000271241"/>
    </source>
</evidence>
<comment type="subcellular location">
    <subcellularLocation>
        <location evidence="1">Membrane</location>
        <topology evidence="1">Multi-pass membrane protein</topology>
    </subcellularLocation>
</comment>
<evidence type="ECO:0000256" key="3">
    <source>
        <dbReference type="ARBA" id="ARBA00022448"/>
    </source>
</evidence>
<feature type="transmembrane region" description="Helical" evidence="7">
    <location>
        <begin position="103"/>
        <end position="123"/>
    </location>
</feature>
<name>A0A4V1IW22_9FUNG</name>
<dbReference type="InterPro" id="IPR052221">
    <property type="entry name" value="SLC35F_Transporter"/>
</dbReference>
<comment type="similarity">
    <text evidence="2">Belongs to the SLC35F solute transporter family.</text>
</comment>
<dbReference type="AlphaFoldDB" id="A0A4V1IW22"/>
<organism evidence="8 9">
    <name type="scientific">Thamnocephalis sphaerospora</name>
    <dbReference type="NCBI Taxonomy" id="78915"/>
    <lineage>
        <taxon>Eukaryota</taxon>
        <taxon>Fungi</taxon>
        <taxon>Fungi incertae sedis</taxon>
        <taxon>Zoopagomycota</taxon>
        <taxon>Zoopagomycotina</taxon>
        <taxon>Zoopagomycetes</taxon>
        <taxon>Zoopagales</taxon>
        <taxon>Sigmoideomycetaceae</taxon>
        <taxon>Thamnocephalis</taxon>
    </lineage>
</organism>
<feature type="non-terminal residue" evidence="8">
    <location>
        <position position="301"/>
    </location>
</feature>
<feature type="transmembrane region" description="Helical" evidence="7">
    <location>
        <begin position="195"/>
        <end position="214"/>
    </location>
</feature>
<proteinExistence type="inferred from homology"/>
<dbReference type="PANTHER" id="PTHR14233">
    <property type="entry name" value="DUF914-RELATED"/>
    <property type="match status" value="1"/>
</dbReference>
<feature type="non-terminal residue" evidence="8">
    <location>
        <position position="1"/>
    </location>
</feature>
<feature type="transmembrane region" description="Helical" evidence="7">
    <location>
        <begin position="162"/>
        <end position="183"/>
    </location>
</feature>
<dbReference type="EMBL" id="KZ992966">
    <property type="protein sequence ID" value="RKP06049.1"/>
    <property type="molecule type" value="Genomic_DNA"/>
</dbReference>
<keyword evidence="4 7" id="KW-0812">Transmembrane</keyword>
<dbReference type="GO" id="GO:0016020">
    <property type="term" value="C:membrane"/>
    <property type="evidence" value="ECO:0007669"/>
    <property type="project" value="UniProtKB-SubCell"/>
</dbReference>
<reference evidence="9" key="1">
    <citation type="journal article" date="2018" name="Nat. Microbiol.">
        <title>Leveraging single-cell genomics to expand the fungal tree of life.</title>
        <authorList>
            <person name="Ahrendt S.R."/>
            <person name="Quandt C.A."/>
            <person name="Ciobanu D."/>
            <person name="Clum A."/>
            <person name="Salamov A."/>
            <person name="Andreopoulos B."/>
            <person name="Cheng J.F."/>
            <person name="Woyke T."/>
            <person name="Pelin A."/>
            <person name="Henrissat B."/>
            <person name="Reynolds N.K."/>
            <person name="Benny G.L."/>
            <person name="Smith M.E."/>
            <person name="James T.Y."/>
            <person name="Grigoriev I.V."/>
        </authorList>
    </citation>
    <scope>NUCLEOTIDE SEQUENCE [LARGE SCALE GENOMIC DNA]</scope>
    <source>
        <strain evidence="9">RSA 1356</strain>
    </source>
</reference>
<dbReference type="PANTHER" id="PTHR14233:SF4">
    <property type="entry name" value="SOLUTE CARRIER FAMILY 35 MEMBER F2"/>
    <property type="match status" value="1"/>
</dbReference>
<keyword evidence="5 7" id="KW-1133">Transmembrane helix</keyword>
<feature type="transmembrane region" description="Helical" evidence="7">
    <location>
        <begin position="130"/>
        <end position="147"/>
    </location>
</feature>
<keyword evidence="6 7" id="KW-0472">Membrane</keyword>
<evidence type="ECO:0000256" key="2">
    <source>
        <dbReference type="ARBA" id="ARBA00007863"/>
    </source>
</evidence>
<gene>
    <name evidence="8" type="ORF">THASP1DRAFT_2466</name>
</gene>
<dbReference type="SUPFAM" id="SSF103481">
    <property type="entry name" value="Multidrug resistance efflux transporter EmrE"/>
    <property type="match status" value="1"/>
</dbReference>
<feature type="transmembrane region" description="Helical" evidence="7">
    <location>
        <begin position="77"/>
        <end position="97"/>
    </location>
</feature>
<evidence type="ECO:0000256" key="1">
    <source>
        <dbReference type="ARBA" id="ARBA00004141"/>
    </source>
</evidence>
<dbReference type="STRING" id="78915.A0A4V1IW22"/>
<protein>
    <submittedName>
        <fullName evidence="8">Solute carrier family 35 member SLC35F1/F2/F6</fullName>
    </submittedName>
</protein>
<dbReference type="Proteomes" id="UP000271241">
    <property type="component" value="Unassembled WGS sequence"/>
</dbReference>
<evidence type="ECO:0000256" key="4">
    <source>
        <dbReference type="ARBA" id="ARBA00022692"/>
    </source>
</evidence>
<feature type="transmembrane region" description="Helical" evidence="7">
    <location>
        <begin position="226"/>
        <end position="250"/>
    </location>
</feature>